<dbReference type="InterPro" id="IPR015943">
    <property type="entry name" value="WD40/YVTN_repeat-like_dom_sf"/>
</dbReference>
<dbReference type="SUPFAM" id="SSF63829">
    <property type="entry name" value="Calcium-dependent phosphotriesterase"/>
    <property type="match status" value="1"/>
</dbReference>
<comment type="caution">
    <text evidence="1">The sequence shown here is derived from an EMBL/GenBank/DDBJ whole genome shotgun (WGS) entry which is preliminary data.</text>
</comment>
<name>A0A5J4PJ28_9ZZZZ</name>
<feature type="non-terminal residue" evidence="1">
    <location>
        <position position="218"/>
    </location>
</feature>
<evidence type="ECO:0000313" key="1">
    <source>
        <dbReference type="EMBL" id="KAA6309302.1"/>
    </source>
</evidence>
<gene>
    <name evidence="1" type="ORF">EZS27_039176</name>
</gene>
<accession>A0A5J4PJ28</accession>
<reference evidence="1" key="1">
    <citation type="submission" date="2019-03" db="EMBL/GenBank/DDBJ databases">
        <title>Single cell metagenomics reveals metabolic interactions within the superorganism composed of flagellate Streblomastix strix and complex community of Bacteroidetes bacteria on its surface.</title>
        <authorList>
            <person name="Treitli S.C."/>
            <person name="Kolisko M."/>
            <person name="Husnik F."/>
            <person name="Keeling P."/>
            <person name="Hampl V."/>
        </authorList>
    </citation>
    <scope>NUCLEOTIDE SEQUENCE</scope>
    <source>
        <strain evidence="1">STM</strain>
    </source>
</reference>
<dbReference type="AlphaFoldDB" id="A0A5J4PJ28"/>
<sequence>MSVNQIKYIPAILLACLFFNLHAGEIIVRQIPVAEQLPSNTVYRIFQDKDGFVWMGTPDGFCRYDGYEMKSFRSEMADPAFPSNYITGGFAEDTLNHTLWIGTEKGVLILDKRTHKITLLDTALLGESPIRQILYAGNAMWVCSDYGLYLYNPDKTLKKKYLNGANSIHIDNRETIRVTVWRGGMYYLDKATDTFLSYPAIGSYNNPHKLFQDNAGRF</sequence>
<evidence type="ECO:0008006" key="2">
    <source>
        <dbReference type="Google" id="ProtNLM"/>
    </source>
</evidence>
<dbReference type="Gene3D" id="2.130.10.10">
    <property type="entry name" value="YVTN repeat-like/Quinoprotein amine dehydrogenase"/>
    <property type="match status" value="1"/>
</dbReference>
<dbReference type="InterPro" id="IPR011110">
    <property type="entry name" value="Reg_prop"/>
</dbReference>
<proteinExistence type="predicted"/>
<organism evidence="1">
    <name type="scientific">termite gut metagenome</name>
    <dbReference type="NCBI Taxonomy" id="433724"/>
    <lineage>
        <taxon>unclassified sequences</taxon>
        <taxon>metagenomes</taxon>
        <taxon>organismal metagenomes</taxon>
    </lineage>
</organism>
<dbReference type="EMBL" id="SNRY01008013">
    <property type="protein sequence ID" value="KAA6309302.1"/>
    <property type="molecule type" value="Genomic_DNA"/>
</dbReference>
<dbReference type="Pfam" id="PF07494">
    <property type="entry name" value="Reg_prop"/>
    <property type="match status" value="1"/>
</dbReference>
<protein>
    <recommendedName>
        <fullName evidence="2">Hybrid sensor histidine kinase/response regulator</fullName>
    </recommendedName>
</protein>